<dbReference type="OrthoDB" id="288726at2759"/>
<evidence type="ECO:0000256" key="1">
    <source>
        <dbReference type="PROSITE-ProRule" id="PRU00742"/>
    </source>
</evidence>
<accession>A0A4S8ME41</accession>
<dbReference type="PROSITE" id="PS51409">
    <property type="entry name" value="ARGINASE_2"/>
    <property type="match status" value="1"/>
</dbReference>
<dbReference type="Gene3D" id="3.40.800.10">
    <property type="entry name" value="Ureohydrolase domain"/>
    <property type="match status" value="1"/>
</dbReference>
<reference evidence="2 3" key="1">
    <citation type="journal article" date="2019" name="Nat. Ecol. Evol.">
        <title>Megaphylogeny resolves global patterns of mushroom evolution.</title>
        <authorList>
            <person name="Varga T."/>
            <person name="Krizsan K."/>
            <person name="Foldi C."/>
            <person name="Dima B."/>
            <person name="Sanchez-Garcia M."/>
            <person name="Sanchez-Ramirez S."/>
            <person name="Szollosi G.J."/>
            <person name="Szarkandi J.G."/>
            <person name="Papp V."/>
            <person name="Albert L."/>
            <person name="Andreopoulos W."/>
            <person name="Angelini C."/>
            <person name="Antonin V."/>
            <person name="Barry K.W."/>
            <person name="Bougher N.L."/>
            <person name="Buchanan P."/>
            <person name="Buyck B."/>
            <person name="Bense V."/>
            <person name="Catcheside P."/>
            <person name="Chovatia M."/>
            <person name="Cooper J."/>
            <person name="Damon W."/>
            <person name="Desjardin D."/>
            <person name="Finy P."/>
            <person name="Geml J."/>
            <person name="Haridas S."/>
            <person name="Hughes K."/>
            <person name="Justo A."/>
            <person name="Karasinski D."/>
            <person name="Kautmanova I."/>
            <person name="Kiss B."/>
            <person name="Kocsube S."/>
            <person name="Kotiranta H."/>
            <person name="LaButti K.M."/>
            <person name="Lechner B.E."/>
            <person name="Liimatainen K."/>
            <person name="Lipzen A."/>
            <person name="Lukacs Z."/>
            <person name="Mihaltcheva S."/>
            <person name="Morgado L.N."/>
            <person name="Niskanen T."/>
            <person name="Noordeloos M.E."/>
            <person name="Ohm R.A."/>
            <person name="Ortiz-Santana B."/>
            <person name="Ovrebo C."/>
            <person name="Racz N."/>
            <person name="Riley R."/>
            <person name="Savchenko A."/>
            <person name="Shiryaev A."/>
            <person name="Soop K."/>
            <person name="Spirin V."/>
            <person name="Szebenyi C."/>
            <person name="Tomsovsky M."/>
            <person name="Tulloss R.E."/>
            <person name="Uehling J."/>
            <person name="Grigoriev I.V."/>
            <person name="Vagvolgyi C."/>
            <person name="Papp T."/>
            <person name="Martin F.M."/>
            <person name="Miettinen O."/>
            <person name="Hibbett D.S."/>
            <person name="Nagy L.G."/>
        </authorList>
    </citation>
    <scope>NUCLEOTIDE SEQUENCE [LARGE SCALE GENOMIC DNA]</scope>
    <source>
        <strain evidence="2 3">CBS 962.96</strain>
    </source>
</reference>
<dbReference type="InterPro" id="IPR006035">
    <property type="entry name" value="Ureohydrolase"/>
</dbReference>
<dbReference type="AlphaFoldDB" id="A0A4S8ME41"/>
<dbReference type="Pfam" id="PF00491">
    <property type="entry name" value="Arginase"/>
    <property type="match status" value="1"/>
</dbReference>
<dbReference type="GO" id="GO:0046872">
    <property type="term" value="F:metal ion binding"/>
    <property type="evidence" value="ECO:0007669"/>
    <property type="project" value="InterPro"/>
</dbReference>
<evidence type="ECO:0008006" key="4">
    <source>
        <dbReference type="Google" id="ProtNLM"/>
    </source>
</evidence>
<sequence>MRYTAVRIPTVGHEDVDEETRTSDVAILDFPFDTTTSYRPGARFGPYVIRVESKRLHAGAPDEWWWNLGWLAVPGDDGDAPITPMDNAKALDQMQAACYTLLNDM</sequence>
<proteinExistence type="inferred from homology"/>
<evidence type="ECO:0000313" key="3">
    <source>
        <dbReference type="Proteomes" id="UP000297245"/>
    </source>
</evidence>
<evidence type="ECO:0000313" key="2">
    <source>
        <dbReference type="EMBL" id="THV00671.1"/>
    </source>
</evidence>
<comment type="similarity">
    <text evidence="1">Belongs to the arginase family.</text>
</comment>
<dbReference type="EMBL" id="ML179101">
    <property type="protein sequence ID" value="THV00671.1"/>
    <property type="molecule type" value="Genomic_DNA"/>
</dbReference>
<dbReference type="InterPro" id="IPR023696">
    <property type="entry name" value="Ureohydrolase_dom_sf"/>
</dbReference>
<protein>
    <recommendedName>
        <fullName evidence="4">Agmatinase</fullName>
    </recommendedName>
</protein>
<dbReference type="SUPFAM" id="SSF52768">
    <property type="entry name" value="Arginase/deacetylase"/>
    <property type="match status" value="1"/>
</dbReference>
<dbReference type="Proteomes" id="UP000297245">
    <property type="component" value="Unassembled WGS sequence"/>
</dbReference>
<gene>
    <name evidence="2" type="ORF">K435DRAFT_854591</name>
</gene>
<organism evidence="2 3">
    <name type="scientific">Dendrothele bispora (strain CBS 962.96)</name>
    <dbReference type="NCBI Taxonomy" id="1314807"/>
    <lineage>
        <taxon>Eukaryota</taxon>
        <taxon>Fungi</taxon>
        <taxon>Dikarya</taxon>
        <taxon>Basidiomycota</taxon>
        <taxon>Agaricomycotina</taxon>
        <taxon>Agaricomycetes</taxon>
        <taxon>Agaricomycetidae</taxon>
        <taxon>Agaricales</taxon>
        <taxon>Agaricales incertae sedis</taxon>
        <taxon>Dendrothele</taxon>
    </lineage>
</organism>
<keyword evidence="3" id="KW-1185">Reference proteome</keyword>
<name>A0A4S8ME41_DENBC</name>